<dbReference type="RefSeq" id="WP_013676198.1">
    <property type="nucleotide sequence ID" value="NZ_BAABKS010000069.1"/>
</dbReference>
<evidence type="ECO:0000259" key="2">
    <source>
        <dbReference type="Pfam" id="PF08327"/>
    </source>
</evidence>
<dbReference type="Gene3D" id="3.30.530.20">
    <property type="match status" value="1"/>
</dbReference>
<dbReference type="CDD" id="cd07814">
    <property type="entry name" value="SRPBCC_CalC_Aha1-like"/>
    <property type="match status" value="1"/>
</dbReference>
<dbReference type="InterPro" id="IPR023393">
    <property type="entry name" value="START-like_dom_sf"/>
</dbReference>
<dbReference type="SUPFAM" id="SSF55961">
    <property type="entry name" value="Bet v1-like"/>
    <property type="match status" value="1"/>
</dbReference>
<comment type="similarity">
    <text evidence="1">Belongs to the AHA1 family.</text>
</comment>
<evidence type="ECO:0000256" key="1">
    <source>
        <dbReference type="ARBA" id="ARBA00006817"/>
    </source>
</evidence>
<evidence type="ECO:0000313" key="4">
    <source>
        <dbReference type="Proteomes" id="UP001597182"/>
    </source>
</evidence>
<name>A0ABW3VT41_9PSEU</name>
<accession>A0ABW3VT41</accession>
<sequence length="147" mass="16176">MTIDATTTTDYRTTLHIRADADAVFDAVTTTDGLGSWWTRATGSGETGGELRFFFSVPEPCVMRVDRADRPGRVEWTVTDCAFLPEWVGTRPTFTIVPGDERTTVHFRHHGLNSALDCIEMCTDGWNTHLASLVRHLEDGAGSPFGG</sequence>
<comment type="caution">
    <text evidence="3">The sequence shown here is derived from an EMBL/GenBank/DDBJ whole genome shotgun (WGS) entry which is preliminary data.</text>
</comment>
<dbReference type="EMBL" id="JBHTMB010000291">
    <property type="protein sequence ID" value="MFD1237476.1"/>
    <property type="molecule type" value="Genomic_DNA"/>
</dbReference>
<dbReference type="Proteomes" id="UP001597182">
    <property type="component" value="Unassembled WGS sequence"/>
</dbReference>
<protein>
    <submittedName>
        <fullName evidence="3">SRPBCC domain-containing protein</fullName>
    </submittedName>
</protein>
<proteinExistence type="inferred from homology"/>
<dbReference type="InterPro" id="IPR013538">
    <property type="entry name" value="ASHA1/2-like_C"/>
</dbReference>
<feature type="domain" description="Activator of Hsp90 ATPase homologue 1/2-like C-terminal" evidence="2">
    <location>
        <begin position="19"/>
        <end position="138"/>
    </location>
</feature>
<evidence type="ECO:0000313" key="3">
    <source>
        <dbReference type="EMBL" id="MFD1237476.1"/>
    </source>
</evidence>
<reference evidence="4" key="1">
    <citation type="journal article" date="2019" name="Int. J. Syst. Evol. Microbiol.">
        <title>The Global Catalogue of Microorganisms (GCM) 10K type strain sequencing project: providing services to taxonomists for standard genome sequencing and annotation.</title>
        <authorList>
            <consortium name="The Broad Institute Genomics Platform"/>
            <consortium name="The Broad Institute Genome Sequencing Center for Infectious Disease"/>
            <person name="Wu L."/>
            <person name="Ma J."/>
        </authorList>
    </citation>
    <scope>NUCLEOTIDE SEQUENCE [LARGE SCALE GENOMIC DNA]</scope>
    <source>
        <strain evidence="4">CCUG 49018</strain>
    </source>
</reference>
<gene>
    <name evidence="3" type="ORF">ACFQ34_29690</name>
</gene>
<dbReference type="Pfam" id="PF08327">
    <property type="entry name" value="AHSA1"/>
    <property type="match status" value="1"/>
</dbReference>
<keyword evidence="4" id="KW-1185">Reference proteome</keyword>
<organism evidence="3 4">
    <name type="scientific">Pseudonocardia benzenivorans</name>
    <dbReference type="NCBI Taxonomy" id="228005"/>
    <lineage>
        <taxon>Bacteria</taxon>
        <taxon>Bacillati</taxon>
        <taxon>Actinomycetota</taxon>
        <taxon>Actinomycetes</taxon>
        <taxon>Pseudonocardiales</taxon>
        <taxon>Pseudonocardiaceae</taxon>
        <taxon>Pseudonocardia</taxon>
    </lineage>
</organism>